<dbReference type="GO" id="GO:0005739">
    <property type="term" value="C:mitochondrion"/>
    <property type="evidence" value="ECO:0007669"/>
    <property type="project" value="UniProtKB-SubCell"/>
</dbReference>
<dbReference type="InterPro" id="IPR036770">
    <property type="entry name" value="Ankyrin_rpt-contain_sf"/>
</dbReference>
<dbReference type="SMART" id="SM00248">
    <property type="entry name" value="ANK"/>
    <property type="match status" value="5"/>
</dbReference>
<reference evidence="18" key="1">
    <citation type="submission" date="2025-08" db="UniProtKB">
        <authorList>
            <consortium name="RefSeq"/>
        </authorList>
    </citation>
    <scope>IDENTIFICATION</scope>
    <source>
        <tissue evidence="18">Blood</tissue>
    </source>
</reference>
<gene>
    <name evidence="18" type="primary">KANK2</name>
</gene>
<keyword evidence="12" id="KW-0804">Transcription</keyword>
<feature type="compositionally biased region" description="Basic and acidic residues" evidence="16">
    <location>
        <begin position="486"/>
        <end position="498"/>
    </location>
</feature>
<keyword evidence="6" id="KW-0053">Apoptosis</keyword>
<dbReference type="Pfam" id="PF12075">
    <property type="entry name" value="KN_motif"/>
    <property type="match status" value="1"/>
</dbReference>
<feature type="coiled-coil region" evidence="15">
    <location>
        <begin position="282"/>
        <end position="309"/>
    </location>
</feature>
<dbReference type="GO" id="GO:0000122">
    <property type="term" value="P:negative regulation of transcription by RNA polymerase II"/>
    <property type="evidence" value="ECO:0007669"/>
    <property type="project" value="TreeGrafter"/>
</dbReference>
<dbReference type="PANTHER" id="PTHR24168:SF0">
    <property type="entry name" value="KN MOTIF AND ANKYRIN REPEAT DOMAIN-CONTAINING PROTEIN 2"/>
    <property type="match status" value="1"/>
</dbReference>
<dbReference type="AlphaFoldDB" id="A0A2Y9M1B8"/>
<evidence type="ECO:0000256" key="3">
    <source>
        <dbReference type="ARBA" id="ARBA00022481"/>
    </source>
</evidence>
<name>A0A2Y9M1B8_DELLE</name>
<sequence length="853" mass="91425">MAQVLHVPAPFPGTPGPASPPTFPSKEPDLPYSVETPYGYRLDLDFLKYVDDIEKGHTLRRVAVQRRPRLGSLPRGPGSWWTSTESLCSNASGDSRHSAYSYCGRGFYPQYGALETRAGFNPRVERTLLDARRRLEDQAAAPTGLGSLTPSVAGSTSSLVGVGLPPPTPRGSGLSTPVPPSAGHLAHVREQMAGALRKLRQLEEQVKLIPVLQVKLSVLQEEKRQLTVQLKSQKFLGHPAGARGRSELCLDLPEPPEDPAVLETRSVGTWVRERDLGMPDGEAALAAKVAVLETQLKKALQELQAAQARQADLQPQAWPPPDSPVRVDTVRVVEGPREVEVAASTAAGAPAQRAQSLEPYGAGLRALATSGGAESPPVFRSQEVVETVFPTPPASTSNVHVVKKISITERSCDGAAGLPQAPAESSLSPPESEGDSLAQPEKNTGLVPAHDATNREPTSQAAPQELESEEAGGAGGPPAGVPSIMKRKEEPADPETRRRSLQFVGVNGRYESSSEDSSTAENFSDNDSTENEAPEPEERVPSVVEAPQLRPKETAKAKISREECQLSRESQQAPTAEGASGSSAEEEIRMELSPDLISACLALEKYLENPNALTERELKVAYTTVLQEWLRLACRSDAHPELVRRHLVTFRAMSARLLDYVVNIADSNGNTALHYSVSHANFPVARQLLDSGVCQVDKQNRAGYSPIMLTALATLKTQHDLETVLQLFRLGDVNARASQAGQTALMLAVSHGRVDVVKALLACEADVNVQDDDGSTALMCACEHGHKEITALLLAVPSCDISITDRDGSTALMVALDAGHSEIASLLYSRMNIKCSFAPMSDEESPASSSAEE</sequence>
<feature type="region of interest" description="Disordered" evidence="16">
    <location>
        <begin position="413"/>
        <end position="587"/>
    </location>
</feature>
<feature type="compositionally biased region" description="Basic and acidic residues" evidence="16">
    <location>
        <begin position="550"/>
        <end position="566"/>
    </location>
</feature>
<evidence type="ECO:0000256" key="8">
    <source>
        <dbReference type="ARBA" id="ARBA00023015"/>
    </source>
</evidence>
<dbReference type="InterPro" id="IPR047184">
    <property type="entry name" value="KANK1-4"/>
</dbReference>
<dbReference type="PANTHER" id="PTHR24168">
    <property type="entry name" value="KN MOTIF AND ANKYRIN REPEAT DOMAIN-CONTAINING"/>
    <property type="match status" value="1"/>
</dbReference>
<dbReference type="Proteomes" id="UP000248483">
    <property type="component" value="Unplaced"/>
</dbReference>
<keyword evidence="10 15" id="KW-0175">Coiled coil</keyword>
<dbReference type="GO" id="GO:0070563">
    <property type="term" value="P:negative regulation of vitamin D receptor signaling pathway"/>
    <property type="evidence" value="ECO:0007669"/>
    <property type="project" value="TreeGrafter"/>
</dbReference>
<dbReference type="SUPFAM" id="SSF48403">
    <property type="entry name" value="Ankyrin repeat"/>
    <property type="match status" value="1"/>
</dbReference>
<evidence type="ECO:0000256" key="4">
    <source>
        <dbReference type="ARBA" id="ARBA00022490"/>
    </source>
</evidence>
<dbReference type="GeneID" id="111166078"/>
<keyword evidence="11" id="KW-0496">Mitochondrion</keyword>
<evidence type="ECO:0000256" key="12">
    <source>
        <dbReference type="ARBA" id="ARBA00023163"/>
    </source>
</evidence>
<dbReference type="GO" id="GO:0006915">
    <property type="term" value="P:apoptotic process"/>
    <property type="evidence" value="ECO:0007669"/>
    <property type="project" value="UniProtKB-KW"/>
</dbReference>
<keyword evidence="8" id="KW-0805">Transcription regulation</keyword>
<feature type="repeat" description="ANK" evidence="14">
    <location>
        <begin position="740"/>
        <end position="772"/>
    </location>
</feature>
<feature type="repeat" description="ANK" evidence="14">
    <location>
        <begin position="668"/>
        <end position="693"/>
    </location>
</feature>
<keyword evidence="3" id="KW-0488">Methylation</keyword>
<keyword evidence="4" id="KW-0963">Cytoplasm</keyword>
<keyword evidence="7" id="KW-0677">Repeat</keyword>
<evidence type="ECO:0000256" key="5">
    <source>
        <dbReference type="ARBA" id="ARBA00022553"/>
    </source>
</evidence>
<accession>A0A2Y9M1B8</accession>
<feature type="compositionally biased region" description="Polar residues" evidence="16">
    <location>
        <begin position="146"/>
        <end position="159"/>
    </location>
</feature>
<evidence type="ECO:0000256" key="9">
    <source>
        <dbReference type="ARBA" id="ARBA00023043"/>
    </source>
</evidence>
<dbReference type="GO" id="GO:0030837">
    <property type="term" value="P:negative regulation of actin filament polymerization"/>
    <property type="evidence" value="ECO:0007669"/>
    <property type="project" value="InterPro"/>
</dbReference>
<evidence type="ECO:0000256" key="13">
    <source>
        <dbReference type="ARBA" id="ARBA00040277"/>
    </source>
</evidence>
<feature type="region of interest" description="Disordered" evidence="16">
    <location>
        <begin position="140"/>
        <end position="182"/>
    </location>
</feature>
<dbReference type="PROSITE" id="PS50297">
    <property type="entry name" value="ANK_REP_REGION"/>
    <property type="match status" value="2"/>
</dbReference>
<dbReference type="RefSeq" id="XP_022413067.1">
    <property type="nucleotide sequence ID" value="XM_022557359.2"/>
</dbReference>
<dbReference type="GO" id="GO:0035023">
    <property type="term" value="P:regulation of Rho protein signal transduction"/>
    <property type="evidence" value="ECO:0007669"/>
    <property type="project" value="UniProtKB-ARBA"/>
</dbReference>
<comment type="subcellular location">
    <subcellularLocation>
        <location evidence="2">Cytoplasm</location>
    </subcellularLocation>
    <subcellularLocation>
        <location evidence="1">Mitochondrion</location>
    </subcellularLocation>
</comment>
<evidence type="ECO:0000256" key="14">
    <source>
        <dbReference type="PROSITE-ProRule" id="PRU00023"/>
    </source>
</evidence>
<evidence type="ECO:0000313" key="18">
    <source>
        <dbReference type="RefSeq" id="XP_022413067.1"/>
    </source>
</evidence>
<feature type="compositionally biased region" description="Polar residues" evidence="16">
    <location>
        <begin position="515"/>
        <end position="526"/>
    </location>
</feature>
<dbReference type="GO" id="GO:0033147">
    <property type="term" value="P:negative regulation of intracellular estrogen receptor signaling pathway"/>
    <property type="evidence" value="ECO:0007669"/>
    <property type="project" value="TreeGrafter"/>
</dbReference>
<keyword evidence="5" id="KW-0597">Phosphoprotein</keyword>
<dbReference type="CTD" id="25959"/>
<dbReference type="Gene3D" id="1.25.40.20">
    <property type="entry name" value="Ankyrin repeat-containing domain"/>
    <property type="match status" value="1"/>
</dbReference>
<feature type="compositionally biased region" description="Low complexity" evidence="16">
    <location>
        <begin position="418"/>
        <end position="431"/>
    </location>
</feature>
<feature type="region of interest" description="Disordered" evidence="16">
    <location>
        <begin position="1"/>
        <end position="29"/>
    </location>
</feature>
<dbReference type="GO" id="GO:0008285">
    <property type="term" value="P:negative regulation of cell population proliferation"/>
    <property type="evidence" value="ECO:0007669"/>
    <property type="project" value="TreeGrafter"/>
</dbReference>
<protein>
    <recommendedName>
        <fullName evidence="13">KN motif and ankyrin repeat domain-containing protein 2</fullName>
    </recommendedName>
</protein>
<evidence type="ECO:0000256" key="16">
    <source>
        <dbReference type="SAM" id="MobiDB-lite"/>
    </source>
</evidence>
<evidence type="ECO:0000256" key="11">
    <source>
        <dbReference type="ARBA" id="ARBA00023128"/>
    </source>
</evidence>
<dbReference type="GO" id="GO:2000134">
    <property type="term" value="P:negative regulation of G1/S transition of mitotic cell cycle"/>
    <property type="evidence" value="ECO:0007669"/>
    <property type="project" value="TreeGrafter"/>
</dbReference>
<evidence type="ECO:0000256" key="10">
    <source>
        <dbReference type="ARBA" id="ARBA00023054"/>
    </source>
</evidence>
<dbReference type="GO" id="GO:0090521">
    <property type="term" value="P:podocyte cell migration"/>
    <property type="evidence" value="ECO:0007669"/>
    <property type="project" value="UniProtKB-ARBA"/>
</dbReference>
<evidence type="ECO:0000313" key="17">
    <source>
        <dbReference type="Proteomes" id="UP000248483"/>
    </source>
</evidence>
<dbReference type="FunFam" id="1.25.40.20:FF:000017">
    <property type="entry name" value="KN motif and ankyrin repeat domain-containing protein 1"/>
    <property type="match status" value="1"/>
</dbReference>
<evidence type="ECO:0000256" key="6">
    <source>
        <dbReference type="ARBA" id="ARBA00022703"/>
    </source>
</evidence>
<dbReference type="Pfam" id="PF00023">
    <property type="entry name" value="Ank"/>
    <property type="match status" value="1"/>
</dbReference>
<keyword evidence="9 14" id="KW-0040">ANK repeat</keyword>
<dbReference type="InterPro" id="IPR002110">
    <property type="entry name" value="Ankyrin_rpt"/>
</dbReference>
<evidence type="ECO:0000256" key="2">
    <source>
        <dbReference type="ARBA" id="ARBA00004496"/>
    </source>
</evidence>
<keyword evidence="17" id="KW-1185">Reference proteome</keyword>
<dbReference type="InterPro" id="IPR021939">
    <property type="entry name" value="KN_motif"/>
</dbReference>
<dbReference type="Pfam" id="PF12796">
    <property type="entry name" value="Ank_2"/>
    <property type="match status" value="1"/>
</dbReference>
<feature type="compositionally biased region" description="Pro residues" evidence="16">
    <location>
        <begin position="9"/>
        <end position="23"/>
    </location>
</feature>
<evidence type="ECO:0000256" key="15">
    <source>
        <dbReference type="SAM" id="Coils"/>
    </source>
</evidence>
<organism evidence="17 18">
    <name type="scientific">Delphinapterus leucas</name>
    <name type="common">Beluga whale</name>
    <dbReference type="NCBI Taxonomy" id="9749"/>
    <lineage>
        <taxon>Eukaryota</taxon>
        <taxon>Metazoa</taxon>
        <taxon>Chordata</taxon>
        <taxon>Craniata</taxon>
        <taxon>Vertebrata</taxon>
        <taxon>Euteleostomi</taxon>
        <taxon>Mammalia</taxon>
        <taxon>Eutheria</taxon>
        <taxon>Laurasiatheria</taxon>
        <taxon>Artiodactyla</taxon>
        <taxon>Whippomorpha</taxon>
        <taxon>Cetacea</taxon>
        <taxon>Odontoceti</taxon>
        <taxon>Monodontidae</taxon>
        <taxon>Delphinapterus</taxon>
    </lineage>
</organism>
<evidence type="ECO:0000256" key="1">
    <source>
        <dbReference type="ARBA" id="ARBA00004173"/>
    </source>
</evidence>
<dbReference type="PROSITE" id="PS50088">
    <property type="entry name" value="ANK_REPEAT"/>
    <property type="match status" value="2"/>
</dbReference>
<proteinExistence type="predicted"/>
<evidence type="ECO:0000256" key="7">
    <source>
        <dbReference type="ARBA" id="ARBA00022737"/>
    </source>
</evidence>